<keyword evidence="2" id="KW-0479">Metal-binding</keyword>
<dbReference type="InterPro" id="IPR011234">
    <property type="entry name" value="Fumarylacetoacetase-like_C"/>
</dbReference>
<dbReference type="GO" id="GO:0006107">
    <property type="term" value="P:oxaloacetate metabolic process"/>
    <property type="evidence" value="ECO:0007669"/>
    <property type="project" value="UniProtKB-ARBA"/>
</dbReference>
<evidence type="ECO:0000313" key="5">
    <source>
        <dbReference type="Proteomes" id="UP000249497"/>
    </source>
</evidence>
<proteinExistence type="inferred from homology"/>
<dbReference type="GO" id="GO:0046872">
    <property type="term" value="F:metal ion binding"/>
    <property type="evidence" value="ECO:0007669"/>
    <property type="project" value="UniProtKB-KW"/>
</dbReference>
<dbReference type="PANTHER" id="PTHR11820:SF7">
    <property type="entry name" value="ACYLPYRUVASE FAHD1, MITOCHONDRIAL"/>
    <property type="match status" value="1"/>
</dbReference>
<dbReference type="GeneID" id="37171522"/>
<feature type="domain" description="Fumarylacetoacetase-like C-terminal" evidence="3">
    <location>
        <begin position="74"/>
        <end position="280"/>
    </location>
</feature>
<dbReference type="Gene3D" id="3.90.850.10">
    <property type="entry name" value="Fumarylacetoacetase-like, C-terminal domain"/>
    <property type="match status" value="1"/>
</dbReference>
<evidence type="ECO:0000256" key="1">
    <source>
        <dbReference type="ARBA" id="ARBA00010211"/>
    </source>
</evidence>
<evidence type="ECO:0000256" key="2">
    <source>
        <dbReference type="ARBA" id="ARBA00022723"/>
    </source>
</evidence>
<keyword evidence="5" id="KW-1185">Reference proteome</keyword>
<dbReference type="PANTHER" id="PTHR11820">
    <property type="entry name" value="ACYLPYRUVASE"/>
    <property type="match status" value="1"/>
</dbReference>
<organism evidence="4 5">
    <name type="scientific">Aspergillus japonicus CBS 114.51</name>
    <dbReference type="NCBI Taxonomy" id="1448312"/>
    <lineage>
        <taxon>Eukaryota</taxon>
        <taxon>Fungi</taxon>
        <taxon>Dikarya</taxon>
        <taxon>Ascomycota</taxon>
        <taxon>Pezizomycotina</taxon>
        <taxon>Eurotiomycetes</taxon>
        <taxon>Eurotiomycetidae</taxon>
        <taxon>Eurotiales</taxon>
        <taxon>Aspergillaceae</taxon>
        <taxon>Aspergillus</taxon>
        <taxon>Aspergillus subgen. Circumdati</taxon>
    </lineage>
</organism>
<evidence type="ECO:0000259" key="3">
    <source>
        <dbReference type="Pfam" id="PF01557"/>
    </source>
</evidence>
<gene>
    <name evidence="4" type="ORF">BO86DRAFT_309768</name>
</gene>
<dbReference type="AlphaFoldDB" id="A0A8T8X5I4"/>
<comment type="similarity">
    <text evidence="1">Belongs to the FAH family.</text>
</comment>
<keyword evidence="4" id="KW-0378">Hydrolase</keyword>
<dbReference type="OrthoDB" id="411064at2759"/>
<dbReference type="Proteomes" id="UP000249497">
    <property type="component" value="Unassembled WGS sequence"/>
</dbReference>
<dbReference type="EMBL" id="KZ824784">
    <property type="protein sequence ID" value="RAH83164.1"/>
    <property type="molecule type" value="Genomic_DNA"/>
</dbReference>
<dbReference type="RefSeq" id="XP_025529058.1">
    <property type="nucleotide sequence ID" value="XM_025667830.1"/>
</dbReference>
<name>A0A8T8X5I4_ASPJA</name>
<sequence>MANPKFQRLIRFLSTSGETHMGELPESHLWTQELAGTEVLIYEGKSPWDEHLRLTDQRAVVKEVLSPFPEVPFIYGVGLNYRKHAEESGDPIPTYPKTFVKYPDAMAGPFEDIYVHHSAKEVDYEGELVVVIGEDVCNLSEQADPMVYVLGYTIGNDVSSRWWQRATGGQSNYAKSFEGFAPLGPVLVSSTVVPNPGALTLRTWVNGEKRQESGIDDLIFDVGAIVRFFSQGRTLRKGSVIMTGTPYGVGTFIKGGPKFLKDGDEVKIEIDQIGHICNKFVFEP</sequence>
<dbReference type="SUPFAM" id="SSF56529">
    <property type="entry name" value="FAH"/>
    <property type="match status" value="1"/>
</dbReference>
<dbReference type="InterPro" id="IPR036663">
    <property type="entry name" value="Fumarylacetoacetase_C_sf"/>
</dbReference>
<dbReference type="FunFam" id="3.90.850.10:FF:000002">
    <property type="entry name" value="2-hydroxyhepta-2,4-diene-1,7-dioate isomerase"/>
    <property type="match status" value="1"/>
</dbReference>
<dbReference type="Pfam" id="PF01557">
    <property type="entry name" value="FAA_hydrolase"/>
    <property type="match status" value="1"/>
</dbReference>
<evidence type="ECO:0000313" key="4">
    <source>
        <dbReference type="EMBL" id="RAH83164.1"/>
    </source>
</evidence>
<reference evidence="4 5" key="1">
    <citation type="submission" date="2018-02" db="EMBL/GenBank/DDBJ databases">
        <title>The genomes of Aspergillus section Nigri reveals drivers in fungal speciation.</title>
        <authorList>
            <consortium name="DOE Joint Genome Institute"/>
            <person name="Vesth T.C."/>
            <person name="Nybo J."/>
            <person name="Theobald S."/>
            <person name="Brandl J."/>
            <person name="Frisvad J.C."/>
            <person name="Nielsen K.F."/>
            <person name="Lyhne E.K."/>
            <person name="Kogle M.E."/>
            <person name="Kuo A."/>
            <person name="Riley R."/>
            <person name="Clum A."/>
            <person name="Nolan M."/>
            <person name="Lipzen A."/>
            <person name="Salamov A."/>
            <person name="Henrissat B."/>
            <person name="Wiebenga A."/>
            <person name="De vries R.P."/>
            <person name="Grigoriev I.V."/>
            <person name="Mortensen U.H."/>
            <person name="Andersen M.R."/>
            <person name="Baker S.E."/>
        </authorList>
    </citation>
    <scope>NUCLEOTIDE SEQUENCE [LARGE SCALE GENOMIC DNA]</scope>
    <source>
        <strain evidence="4 5">CBS 114.51</strain>
    </source>
</reference>
<protein>
    <submittedName>
        <fullName evidence="4">Fumarylacetoacetate hydrolase family protein</fullName>
    </submittedName>
</protein>
<dbReference type="GO" id="GO:0018773">
    <property type="term" value="F:acetylpyruvate hydrolase activity"/>
    <property type="evidence" value="ECO:0007669"/>
    <property type="project" value="TreeGrafter"/>
</dbReference>
<dbReference type="GO" id="GO:0050163">
    <property type="term" value="F:oxaloacetate tautomerase activity"/>
    <property type="evidence" value="ECO:0007669"/>
    <property type="project" value="UniProtKB-ARBA"/>
</dbReference>
<accession>A0A8T8X5I4</accession>